<dbReference type="PANTHER" id="PTHR11915">
    <property type="entry name" value="SPECTRIN/FILAMIN RELATED CYTOSKELETAL PROTEIN"/>
    <property type="match status" value="1"/>
</dbReference>
<feature type="region of interest" description="Disordered" evidence="4">
    <location>
        <begin position="1"/>
        <end position="30"/>
    </location>
</feature>
<feature type="non-terminal residue" evidence="7">
    <location>
        <position position="1531"/>
    </location>
</feature>
<dbReference type="Gene3D" id="1.20.58.60">
    <property type="match status" value="7"/>
</dbReference>
<evidence type="ECO:0000256" key="4">
    <source>
        <dbReference type="SAM" id="MobiDB-lite"/>
    </source>
</evidence>
<dbReference type="OrthoDB" id="18740at2759"/>
<feature type="region of interest" description="Disordered" evidence="4">
    <location>
        <begin position="282"/>
        <end position="301"/>
    </location>
</feature>
<evidence type="ECO:0000259" key="5">
    <source>
        <dbReference type="PROSITE" id="PS50021"/>
    </source>
</evidence>
<dbReference type="GO" id="GO:0043226">
    <property type="term" value="C:organelle"/>
    <property type="evidence" value="ECO:0007669"/>
    <property type="project" value="UniProtKB-ARBA"/>
</dbReference>
<dbReference type="SUPFAM" id="SSF46966">
    <property type="entry name" value="Spectrin repeat"/>
    <property type="match status" value="7"/>
</dbReference>
<feature type="domain" description="Calponin-homology (CH)" evidence="5">
    <location>
        <begin position="150"/>
        <end position="255"/>
    </location>
</feature>
<evidence type="ECO:0000256" key="1">
    <source>
        <dbReference type="ARBA" id="ARBA00022737"/>
    </source>
</evidence>
<dbReference type="PROSITE" id="PS00019">
    <property type="entry name" value="ACTININ_1"/>
    <property type="match status" value="1"/>
</dbReference>
<dbReference type="SUPFAM" id="SSF47576">
    <property type="entry name" value="Calponin-homology domain, CH-domain"/>
    <property type="match status" value="1"/>
</dbReference>
<feature type="compositionally biased region" description="Basic and acidic residues" evidence="4">
    <location>
        <begin position="1"/>
        <end position="11"/>
    </location>
</feature>
<reference evidence="7" key="1">
    <citation type="submission" date="2025-08" db="UniProtKB">
        <authorList>
            <consortium name="RefSeq"/>
        </authorList>
    </citation>
    <scope>IDENTIFICATION</scope>
</reference>
<dbReference type="GeneID" id="103254084"/>
<dbReference type="PROSITE" id="PS00020">
    <property type="entry name" value="ACTININ_2"/>
    <property type="match status" value="1"/>
</dbReference>
<dbReference type="FunFam" id="1.20.58.60:FF:000118">
    <property type="entry name" value="Dystrophin"/>
    <property type="match status" value="1"/>
</dbReference>
<feature type="compositionally biased region" description="Basic and acidic residues" evidence="4">
    <location>
        <begin position="288"/>
        <end position="297"/>
    </location>
</feature>
<dbReference type="RefSeq" id="XP_008050435.1">
    <property type="nucleotide sequence ID" value="XM_008052244.1"/>
</dbReference>
<dbReference type="InterPro" id="IPR001715">
    <property type="entry name" value="CH_dom"/>
</dbReference>
<dbReference type="GO" id="GO:0005737">
    <property type="term" value="C:cytoplasm"/>
    <property type="evidence" value="ECO:0007669"/>
    <property type="project" value="UniProtKB-ARBA"/>
</dbReference>
<dbReference type="KEGG" id="csyr:103254084"/>
<dbReference type="STRING" id="1868482.ENSTSYP00000018434"/>
<dbReference type="InterPro" id="IPR018159">
    <property type="entry name" value="Spectrin/alpha-actinin"/>
</dbReference>
<evidence type="ECO:0000313" key="6">
    <source>
        <dbReference type="Proteomes" id="UP000189704"/>
    </source>
</evidence>
<dbReference type="SMART" id="SM00150">
    <property type="entry name" value="SPEC"/>
    <property type="match status" value="10"/>
</dbReference>
<dbReference type="InterPro" id="IPR036872">
    <property type="entry name" value="CH_dom_sf"/>
</dbReference>
<dbReference type="FunFam" id="1.20.58.60:FF:000102">
    <property type="entry name" value="utrophin isoform X2"/>
    <property type="match status" value="1"/>
</dbReference>
<dbReference type="CDD" id="cd00176">
    <property type="entry name" value="SPEC"/>
    <property type="match status" value="5"/>
</dbReference>
<feature type="compositionally biased region" description="Basic and acidic residues" evidence="4">
    <location>
        <begin position="20"/>
        <end position="30"/>
    </location>
</feature>
<dbReference type="FunFam" id="1.20.58.60:FF:000147">
    <property type="entry name" value="utrophin isoform X2"/>
    <property type="match status" value="1"/>
</dbReference>
<evidence type="ECO:0000256" key="2">
    <source>
        <dbReference type="ARBA" id="ARBA00023203"/>
    </source>
</evidence>
<gene>
    <name evidence="7" type="primary">UTRN</name>
</gene>
<dbReference type="PROSITE" id="PS50021">
    <property type="entry name" value="CH"/>
    <property type="match status" value="2"/>
</dbReference>
<dbReference type="FunFam" id="1.20.58.60:FF:000075">
    <property type="entry name" value="utrophin isoform X1"/>
    <property type="match status" value="1"/>
</dbReference>
<dbReference type="GO" id="GO:0003779">
    <property type="term" value="F:actin binding"/>
    <property type="evidence" value="ECO:0007669"/>
    <property type="project" value="UniProtKB-KW"/>
</dbReference>
<dbReference type="FunFam" id="1.10.418.10:FF:000032">
    <property type="entry name" value="utrophin isoform X1"/>
    <property type="match status" value="1"/>
</dbReference>
<dbReference type="InterPro" id="IPR002017">
    <property type="entry name" value="Spectrin_repeat"/>
</dbReference>
<dbReference type="CDD" id="cd21232">
    <property type="entry name" value="CH_UTRN_rpt1"/>
    <property type="match status" value="1"/>
</dbReference>
<feature type="region of interest" description="Disordered" evidence="4">
    <location>
        <begin position="663"/>
        <end position="682"/>
    </location>
</feature>
<evidence type="ECO:0000313" key="7">
    <source>
        <dbReference type="RefSeq" id="XP_008050435.1"/>
    </source>
</evidence>
<dbReference type="SMART" id="SM00033">
    <property type="entry name" value="CH"/>
    <property type="match status" value="2"/>
</dbReference>
<keyword evidence="3" id="KW-0175">Coiled coil</keyword>
<dbReference type="InterPro" id="IPR001589">
    <property type="entry name" value="Actinin_actin-bd_CS"/>
</dbReference>
<keyword evidence="2" id="KW-0009">Actin-binding</keyword>
<feature type="coiled-coil region" evidence="3">
    <location>
        <begin position="1099"/>
        <end position="1133"/>
    </location>
</feature>
<dbReference type="Pfam" id="PF00307">
    <property type="entry name" value="CH"/>
    <property type="match status" value="2"/>
</dbReference>
<protein>
    <submittedName>
        <fullName evidence="7">Utrophin</fullName>
    </submittedName>
</protein>
<dbReference type="CTD" id="7402"/>
<name>A0A1U7SY32_CARSF</name>
<feature type="region of interest" description="Disordered" evidence="4">
    <location>
        <begin position="1397"/>
        <end position="1417"/>
    </location>
</feature>
<feature type="coiled-coil region" evidence="3">
    <location>
        <begin position="449"/>
        <end position="476"/>
    </location>
</feature>
<organism evidence="6 7">
    <name type="scientific">Carlito syrichta</name>
    <name type="common">Philippine tarsier</name>
    <name type="synonym">Tarsius syrichta</name>
    <dbReference type="NCBI Taxonomy" id="1868482"/>
    <lineage>
        <taxon>Eukaryota</taxon>
        <taxon>Metazoa</taxon>
        <taxon>Chordata</taxon>
        <taxon>Craniata</taxon>
        <taxon>Vertebrata</taxon>
        <taxon>Euteleostomi</taxon>
        <taxon>Mammalia</taxon>
        <taxon>Eutheria</taxon>
        <taxon>Euarchontoglires</taxon>
        <taxon>Primates</taxon>
        <taxon>Haplorrhini</taxon>
        <taxon>Tarsiiformes</taxon>
        <taxon>Tarsiidae</taxon>
        <taxon>Carlito</taxon>
    </lineage>
</organism>
<sequence>MAKYGEHEARPDSGQNEFSDIIKSRSDEHNDVQKKTFTKWINARFSKSGKPPINDMFTDLKDGRKLLDLLEGLIGTSLPKERGSTRVHALNNVNRVLQVLHQNNVELVNIGGTDIVDGNHKLTLGLLWSIILHWQVKDVMKDVMSDLQQTNSEKILLSWVRQTTRPYSQVNVLNFTTSWTDGLAFNAVLHRHKPDLFSWDKVVKMSPIERLEHAFSKAQTYLGIEKLLDPEDVAVQLPDKKSIIMYLTSLFEVLPQQVTIDAIREVETLPRKYKKECEEEEINIQSARPEEEHKSLRAETPSTVTEVDMDLDSYQIALEEVLTWLLSAEDTFQEQDDISDDVEEVKDQFATHEAFMMELTAHQSSVGSVLQAGNQLITQGTLSDEEEFEIQEQMTLLNARWEALRVESMDRQSRLHDVLMELQKKQLQQLSTWLTFTEERIQKMETCPLDDDVQSLQKLLEEHKSLQNDLEAEQVKVNSLTHMVVIVDENSGESATAILEDQLQKLGERWTAVCRWTEERWNRLQEINILWQELLEEQCLLKAWLTEKEEALNKVQTSNFKDQKELSVSVRRLAILKEDMEMKRQTLDQLSEIGQDVGQLLDNPKASKKINSDSEELTQRWDSLVQRLEDSSNQVTQAVAKLGMSQIPQKDLFETVRVREQVTTKKSKQELPPPPPPKKRQIHVDVEAKKKFDAVSVELLNWILKSKTDLQTTEIKEFKKMQETSEMKKKLKGLEKEQMERIPRLDELNQTGQILVEQMGKEGLSTEEIKTVLEKVLSEWKSISQHLEEVARKIQLQEDINAYFKQLDELEKVLKKKEEWVKHTPFSESPQQSLPSLKDSCQRESTHLLGLHAKIEMARASCLALKSRPSVPDFVQQGFDSFLGRYQAVLQTLEDRQKWLEKELKSRPGHTYLETLKTLKDTLNDSENKAQMSLNVLNDLAKMEKGLQEKKALDEILENQKPTLHKLAEETKALEKNVPPDVEKKYKQEFHDVQGKWNKLKVMVSKDLHLLEEITPKLRTFEADSKVIEKWMDGVKEFLMKEQAAQGDATGLQRQLDQCSEFVNEIETIESSLKNMKEIETNLQSSPVPGIKTWMQARLVDYQTELEKFSKEIATQKNKLSESQEKTVNLKKDLAEMQEWMTQAEEEYLERDFEYKSPEELENAVEEMKRAKEDVLQKEVRVKILKDSIKLLAAKVPSGGQELTSELNVVLENYQLLCNRIRGKCHTLEEVWSCWIELLHYLDLETTWLNTLEERMKSTEILSEKTDAVSEALESLESVLRHPADNRTQIRELGQTLIDGGILDDIISEKLEAFNSRYEELSHLAESKQISLEKQLQVLRETDHMLQVLQESLGELDKQLTTYLTDRIDAFQVPQEAQKIQAEISAHELTLEELRRNLRSQPPTSPEGRTSRGGSQVDVLQRKLREVSTKFQLFQKPANFEQRMLDCKRVLDGVKAELHVLDVKDVDPDVIQTHLDKCMKLYKTLSEVKLEVETVIKTGRHIVQKQQTDNPKEMDEQLTSLKVLYNDLGAQ</sequence>
<proteinExistence type="predicted"/>
<accession>A0A1U7SY32</accession>
<keyword evidence="6" id="KW-1185">Reference proteome</keyword>
<dbReference type="CDD" id="cd21234">
    <property type="entry name" value="CH_UTRN_rpt2"/>
    <property type="match status" value="1"/>
</dbReference>
<dbReference type="FunFam" id="1.10.418.10:FF:000044">
    <property type="entry name" value="utrophin isoform X2"/>
    <property type="match status" value="1"/>
</dbReference>
<dbReference type="Pfam" id="PF00435">
    <property type="entry name" value="Spectrin"/>
    <property type="match status" value="4"/>
</dbReference>
<dbReference type="Proteomes" id="UP000189704">
    <property type="component" value="Unplaced"/>
</dbReference>
<feature type="domain" description="Calponin-homology (CH)" evidence="5">
    <location>
        <begin position="31"/>
        <end position="135"/>
    </location>
</feature>
<evidence type="ECO:0000256" key="3">
    <source>
        <dbReference type="SAM" id="Coils"/>
    </source>
</evidence>
<dbReference type="Gene3D" id="1.10.418.10">
    <property type="entry name" value="Calponin-like domain"/>
    <property type="match status" value="2"/>
</dbReference>
<keyword evidence="1" id="KW-0677">Repeat</keyword>